<evidence type="ECO:0000313" key="1">
    <source>
        <dbReference type="EMBL" id="VGM51284.1"/>
    </source>
</evidence>
<gene>
    <name evidence="1" type="ORF">SAMEA4873560_04736</name>
</gene>
<dbReference type="SUPFAM" id="SSF52172">
    <property type="entry name" value="CheY-like"/>
    <property type="match status" value="1"/>
</dbReference>
<sequence length="217" mass="25434">MNKFRMGYLDEDESDIARFYDFIKKYDTYEFIDFKPKPSIEELIDEINSSNLDILVIDFQINEYVNINYNGVRVFDSIRNKRKNFPCIILTSFADDAISESFDTHIVYSKSIPFGCDTESKKLFELKIRKSIEHYISELQKASDEFAKLTSLTSLTLDQENRLLELDEFLESNLNNDVKIPKHLKTSQHIGNIKELINRAEDILEKMDVLYVSAEKK</sequence>
<dbReference type="Gene3D" id="3.40.50.2300">
    <property type="match status" value="1"/>
</dbReference>
<evidence type="ECO:0008006" key="2">
    <source>
        <dbReference type="Google" id="ProtNLM"/>
    </source>
</evidence>
<name>A0A486VLA0_KLEPN</name>
<dbReference type="InterPro" id="IPR011006">
    <property type="entry name" value="CheY-like_superfamily"/>
</dbReference>
<organism evidence="1">
    <name type="scientific">Klebsiella pneumoniae</name>
    <dbReference type="NCBI Taxonomy" id="573"/>
    <lineage>
        <taxon>Bacteria</taxon>
        <taxon>Pseudomonadati</taxon>
        <taxon>Pseudomonadota</taxon>
        <taxon>Gammaproteobacteria</taxon>
        <taxon>Enterobacterales</taxon>
        <taxon>Enterobacteriaceae</taxon>
        <taxon>Klebsiella/Raoultella group</taxon>
        <taxon>Klebsiella</taxon>
        <taxon>Klebsiella pneumoniae complex</taxon>
    </lineage>
</organism>
<dbReference type="AlphaFoldDB" id="A0A486VLA0"/>
<accession>A0A486VLA0</accession>
<proteinExistence type="predicted"/>
<dbReference type="RefSeq" id="WP_040183446.1">
    <property type="nucleotide sequence ID" value="NZ_CAAHAC010000019.1"/>
</dbReference>
<reference evidence="1" key="1">
    <citation type="submission" date="2019-03" db="EMBL/GenBank/DDBJ databases">
        <authorList>
            <consortium name="Pathogen Informatics"/>
        </authorList>
    </citation>
    <scope>NUCLEOTIDE SEQUENCE</scope>
    <source>
        <strain evidence="1">5012STDY7626359</strain>
    </source>
</reference>
<protein>
    <recommendedName>
        <fullName evidence="2">Response regulator</fullName>
    </recommendedName>
</protein>
<dbReference type="EMBL" id="CAAHDF010000015">
    <property type="protein sequence ID" value="VGM51284.1"/>
    <property type="molecule type" value="Genomic_DNA"/>
</dbReference>